<evidence type="ECO:0000256" key="1">
    <source>
        <dbReference type="ARBA" id="ARBA00006795"/>
    </source>
</evidence>
<protein>
    <submittedName>
        <fullName evidence="6">CWF19-like protein 1</fullName>
    </submittedName>
</protein>
<evidence type="ECO:0000313" key="6">
    <source>
        <dbReference type="RefSeq" id="XP_013775828.1"/>
    </source>
</evidence>
<evidence type="ECO:0000256" key="2">
    <source>
        <dbReference type="SAM" id="MobiDB-lite"/>
    </source>
</evidence>
<keyword evidence="5" id="KW-1185">Reference proteome</keyword>
<dbReference type="SUPFAM" id="SSF54197">
    <property type="entry name" value="HIT-like"/>
    <property type="match status" value="1"/>
</dbReference>
<evidence type="ECO:0000259" key="4">
    <source>
        <dbReference type="Pfam" id="PF04677"/>
    </source>
</evidence>
<dbReference type="RefSeq" id="XP_013775828.1">
    <property type="nucleotide sequence ID" value="XM_013920374.2"/>
</dbReference>
<dbReference type="InterPro" id="IPR036265">
    <property type="entry name" value="HIT-like_sf"/>
</dbReference>
<organism evidence="5 6">
    <name type="scientific">Limulus polyphemus</name>
    <name type="common">Atlantic horseshoe crab</name>
    <dbReference type="NCBI Taxonomy" id="6850"/>
    <lineage>
        <taxon>Eukaryota</taxon>
        <taxon>Metazoa</taxon>
        <taxon>Ecdysozoa</taxon>
        <taxon>Arthropoda</taxon>
        <taxon>Chelicerata</taxon>
        <taxon>Merostomata</taxon>
        <taxon>Xiphosura</taxon>
        <taxon>Limulidae</taxon>
        <taxon>Limulus</taxon>
    </lineage>
</organism>
<comment type="similarity">
    <text evidence="1">Belongs to the CWF19 family.</text>
</comment>
<accession>A0ABM1B6J9</accession>
<dbReference type="InterPro" id="IPR006768">
    <property type="entry name" value="Cwf19-like_C_dom-1"/>
</dbReference>
<proteinExistence type="inferred from homology"/>
<dbReference type="Pfam" id="PF04677">
    <property type="entry name" value="CwfJ_C_1"/>
    <property type="match status" value="1"/>
</dbReference>
<evidence type="ECO:0000313" key="5">
    <source>
        <dbReference type="Proteomes" id="UP000694941"/>
    </source>
</evidence>
<name>A0ABM1B6J9_LIMPO</name>
<evidence type="ECO:0000259" key="3">
    <source>
        <dbReference type="Pfam" id="PF04676"/>
    </source>
</evidence>
<reference evidence="6" key="1">
    <citation type="submission" date="2025-08" db="UniProtKB">
        <authorList>
            <consortium name="RefSeq"/>
        </authorList>
    </citation>
    <scope>IDENTIFICATION</scope>
    <source>
        <tissue evidence="6">Muscle</tissue>
    </source>
</reference>
<dbReference type="CDD" id="cd07380">
    <property type="entry name" value="MPP_CWF19_N"/>
    <property type="match status" value="1"/>
</dbReference>
<dbReference type="PANTHER" id="PTHR12072:SF4">
    <property type="entry name" value="CWF19-LIKE PROTEIN 1"/>
    <property type="match status" value="1"/>
</dbReference>
<sequence length="530" mass="60382">MSSSSSSALKILVSGDVEGKFSQLFSRVSAVNKKNGPFEMLLCVGNFFGEDNTEWDEYLNGTKKAPITTYILGPAKSEYETLFPARDGCELCYNITYLGKKGILTGSSGLKVAYLSGIESSGKRELQKACEFNEQDVESVHIPVSKGNEKGVDILLTSEWPKGITHYVGSPKGLDLKDVGSELVAQLAFYVKPRYHFAGLHGIYYERLPYRNHKVLAELAHHPTRFISLANVANVQKDKWLYAFSITPMSAMDKSDLVKQPSDVTECPFKFNKKDLQTVEKPTQQFFYDLETETAGQKRHRGERNEDQKTKKPRQTFQPQGPCWFCLSSSEVEKHLVVSVGDHNYLALAKGGLTSDHVLILPIGHHQSSVMLEEEALEEIQKFKEALKKYYKSRNKSVVFFERNFKSSHLQIQVVPMPSKLSSQVKEVFLEYATYKSIDLQEIPKYTNLQQIISPGMPYFYVELENGEKLFYRIKKDFPLQFGREVLACESLLDMPHRIEWKSCSVSKEEETQMVADFRKDFQEFDFTLA</sequence>
<dbReference type="PANTHER" id="PTHR12072">
    <property type="entry name" value="CWF19, CELL CYCLE CONTROL PROTEIN"/>
    <property type="match status" value="1"/>
</dbReference>
<dbReference type="InterPro" id="IPR040194">
    <property type="entry name" value="Cwf19-like"/>
</dbReference>
<feature type="domain" description="Cwf19-like C-terminal" evidence="4">
    <location>
        <begin position="315"/>
        <end position="429"/>
    </location>
</feature>
<feature type="region of interest" description="Disordered" evidence="2">
    <location>
        <begin position="294"/>
        <end position="317"/>
    </location>
</feature>
<dbReference type="Proteomes" id="UP000694941">
    <property type="component" value="Unplaced"/>
</dbReference>
<dbReference type="Pfam" id="PF04676">
    <property type="entry name" value="CwfJ_C_2"/>
    <property type="match status" value="1"/>
</dbReference>
<dbReference type="Gene3D" id="3.30.428.10">
    <property type="entry name" value="HIT-like"/>
    <property type="match status" value="1"/>
</dbReference>
<feature type="domain" description="Cwf19-like protein C-terminal" evidence="3">
    <location>
        <begin position="440"/>
        <end position="528"/>
    </location>
</feature>
<dbReference type="InterPro" id="IPR006767">
    <property type="entry name" value="Cwf19-like_C_dom-2"/>
</dbReference>
<gene>
    <name evidence="6" type="primary">LOC106460646</name>
</gene>
<dbReference type="GeneID" id="106460646"/>